<sequence>MMPSVNMSVLLIGISLCLITQQIHSARIPDIGRESQMADDSETAEDLYPPQLHPWLGKRIIDSAEKYFDWAGKTNRPMEYLRGKRFWLFAKKDEHGASHEIAHDSNTPSNSVKQGIWRSGIVGRR</sequence>
<feature type="signal peptide" evidence="1">
    <location>
        <begin position="1"/>
        <end position="25"/>
    </location>
</feature>
<name>A0A815DHX3_ADIRI</name>
<dbReference type="Proteomes" id="UP000663852">
    <property type="component" value="Unassembled WGS sequence"/>
</dbReference>
<feature type="chain" id="PRO_5032945597" evidence="1">
    <location>
        <begin position="26"/>
        <end position="125"/>
    </location>
</feature>
<dbReference type="AlphaFoldDB" id="A0A815DHX3"/>
<protein>
    <submittedName>
        <fullName evidence="2">Uncharacterized protein</fullName>
    </submittedName>
</protein>
<gene>
    <name evidence="2" type="ORF">EDS130_LOCUS30470</name>
</gene>
<keyword evidence="1" id="KW-0732">Signal</keyword>
<organism evidence="2 3">
    <name type="scientific">Adineta ricciae</name>
    <name type="common">Rotifer</name>
    <dbReference type="NCBI Taxonomy" id="249248"/>
    <lineage>
        <taxon>Eukaryota</taxon>
        <taxon>Metazoa</taxon>
        <taxon>Spiralia</taxon>
        <taxon>Gnathifera</taxon>
        <taxon>Rotifera</taxon>
        <taxon>Eurotatoria</taxon>
        <taxon>Bdelloidea</taxon>
        <taxon>Adinetida</taxon>
        <taxon>Adinetidae</taxon>
        <taxon>Adineta</taxon>
    </lineage>
</organism>
<accession>A0A815DHX3</accession>
<comment type="caution">
    <text evidence="2">The sequence shown here is derived from an EMBL/GenBank/DDBJ whole genome shotgun (WGS) entry which is preliminary data.</text>
</comment>
<reference evidence="2" key="1">
    <citation type="submission" date="2021-02" db="EMBL/GenBank/DDBJ databases">
        <authorList>
            <person name="Nowell W R."/>
        </authorList>
    </citation>
    <scope>NUCLEOTIDE SEQUENCE</scope>
</reference>
<evidence type="ECO:0000313" key="3">
    <source>
        <dbReference type="Proteomes" id="UP000663852"/>
    </source>
</evidence>
<dbReference type="EMBL" id="CAJNOJ010000214">
    <property type="protein sequence ID" value="CAF1298435.1"/>
    <property type="molecule type" value="Genomic_DNA"/>
</dbReference>
<proteinExistence type="predicted"/>
<evidence type="ECO:0000313" key="2">
    <source>
        <dbReference type="EMBL" id="CAF1298435.1"/>
    </source>
</evidence>
<dbReference type="OrthoDB" id="10041576at2759"/>
<evidence type="ECO:0000256" key="1">
    <source>
        <dbReference type="SAM" id="SignalP"/>
    </source>
</evidence>